<reference evidence="7 8" key="1">
    <citation type="submission" date="2019-04" db="EMBL/GenBank/DDBJ databases">
        <title>Draft Whole-Genome sequence of the purple photosynthetic bacterium Rhodobacter capsulatus SP108 with an indigenous class A beta-lactamase.</title>
        <authorList>
            <person name="Robertson S."/>
            <person name="Meyer T.E."/>
            <person name="Kyndt J.A."/>
        </authorList>
    </citation>
    <scope>NUCLEOTIDE SEQUENCE [LARGE SCALE GENOMIC DNA]</scope>
    <source>
        <strain evidence="7 8">SP108</strain>
    </source>
</reference>
<comment type="catalytic activity">
    <reaction evidence="5">
        <text>D-5-benzylhydantoin = L-5-benzylhydantoin</text>
        <dbReference type="Rhea" id="RHEA:83991"/>
        <dbReference type="ChEBI" id="CHEBI:176864"/>
        <dbReference type="ChEBI" id="CHEBI:233540"/>
    </reaction>
</comment>
<dbReference type="Pfam" id="PF01177">
    <property type="entry name" value="Asp_Glu_race"/>
    <property type="match status" value="1"/>
</dbReference>
<dbReference type="OrthoDB" id="9791723at2"/>
<dbReference type="GO" id="GO:0036348">
    <property type="term" value="F:hydantoin racemase activity"/>
    <property type="evidence" value="ECO:0007669"/>
    <property type="project" value="UniProtKB-EC"/>
</dbReference>
<evidence type="ECO:0000256" key="4">
    <source>
        <dbReference type="ARBA" id="ARBA00067972"/>
    </source>
</evidence>
<protein>
    <recommendedName>
        <fullName evidence="4">Hydantoin racemase</fullName>
        <ecNumber evidence="3">5.1.99.5</ecNumber>
    </recommendedName>
</protein>
<dbReference type="Proteomes" id="UP000310597">
    <property type="component" value="Unassembled WGS sequence"/>
</dbReference>
<dbReference type="AlphaFoldDB" id="A0A4U1JUG3"/>
<evidence type="ECO:0000313" key="7">
    <source>
        <dbReference type="EMBL" id="TKD22903.1"/>
    </source>
</evidence>
<evidence type="ECO:0000256" key="2">
    <source>
        <dbReference type="ARBA" id="ARBA00051635"/>
    </source>
</evidence>
<dbReference type="Gene3D" id="3.40.50.12500">
    <property type="match status" value="1"/>
</dbReference>
<name>A0A4U1JUG3_RHOCA</name>
<comment type="catalytic activity">
    <reaction evidence="2">
        <text>a D-5-monosubstituted hydantoin = a L-5-monosubstituted hydantoin</text>
        <dbReference type="Rhea" id="RHEA:46624"/>
        <dbReference type="ChEBI" id="CHEBI:86339"/>
        <dbReference type="ChEBI" id="CHEBI:86340"/>
        <dbReference type="EC" id="5.1.99.5"/>
    </reaction>
</comment>
<comment type="similarity">
    <text evidence="1">Belongs to the HyuE racemase family.</text>
</comment>
<dbReference type="FunFam" id="3.40.50.12500:FF:000001">
    <property type="entry name" value="Putative hydantoin racemase"/>
    <property type="match status" value="1"/>
</dbReference>
<accession>A0A4U1JUG3</accession>
<dbReference type="InterPro" id="IPR015942">
    <property type="entry name" value="Asp/Glu/hydantoin_racemase"/>
</dbReference>
<evidence type="ECO:0000256" key="5">
    <source>
        <dbReference type="ARBA" id="ARBA00093199"/>
    </source>
</evidence>
<dbReference type="InterPro" id="IPR053714">
    <property type="entry name" value="Iso_Racemase_Enz_sf"/>
</dbReference>
<dbReference type="EC" id="5.1.99.5" evidence="3"/>
<organism evidence="7 8">
    <name type="scientific">Rhodobacter capsulatus</name>
    <name type="common">Rhodopseudomonas capsulata</name>
    <dbReference type="NCBI Taxonomy" id="1061"/>
    <lineage>
        <taxon>Bacteria</taxon>
        <taxon>Pseudomonadati</taxon>
        <taxon>Pseudomonadota</taxon>
        <taxon>Alphaproteobacteria</taxon>
        <taxon>Rhodobacterales</taxon>
        <taxon>Rhodobacter group</taxon>
        <taxon>Rhodobacter</taxon>
    </lineage>
</organism>
<dbReference type="InterPro" id="IPR052186">
    <property type="entry name" value="Hydantoin_racemase-like"/>
</dbReference>
<comment type="catalytic activity">
    <reaction evidence="6">
        <text>D-5-isobutylhydantoin = L-5-isobutylhydantoin</text>
        <dbReference type="Rhea" id="RHEA:84231"/>
        <dbReference type="ChEBI" id="CHEBI:233609"/>
        <dbReference type="ChEBI" id="CHEBI:233610"/>
    </reaction>
</comment>
<comment type="caution">
    <text evidence="7">The sequence shown here is derived from an EMBL/GenBank/DDBJ whole genome shotgun (WGS) entry which is preliminary data.</text>
</comment>
<dbReference type="PANTHER" id="PTHR28047:SF5">
    <property type="entry name" value="PROTEIN DCG1"/>
    <property type="match status" value="1"/>
</dbReference>
<dbReference type="EMBL" id="SWJZ01000014">
    <property type="protein sequence ID" value="TKD22903.1"/>
    <property type="molecule type" value="Genomic_DNA"/>
</dbReference>
<dbReference type="GO" id="GO:0047661">
    <property type="term" value="F:amino-acid racemase activity"/>
    <property type="evidence" value="ECO:0007669"/>
    <property type="project" value="InterPro"/>
</dbReference>
<evidence type="ECO:0000256" key="6">
    <source>
        <dbReference type="ARBA" id="ARBA00093234"/>
    </source>
</evidence>
<proteinExistence type="inferred from homology"/>
<evidence type="ECO:0000256" key="3">
    <source>
        <dbReference type="ARBA" id="ARBA00066406"/>
    </source>
</evidence>
<evidence type="ECO:0000313" key="8">
    <source>
        <dbReference type="Proteomes" id="UP000310597"/>
    </source>
</evidence>
<dbReference type="PANTHER" id="PTHR28047">
    <property type="entry name" value="PROTEIN DCG1"/>
    <property type="match status" value="1"/>
</dbReference>
<evidence type="ECO:0000256" key="1">
    <source>
        <dbReference type="ARBA" id="ARBA00038414"/>
    </source>
</evidence>
<gene>
    <name evidence="7" type="ORF">FBT96_04625</name>
</gene>
<dbReference type="RefSeq" id="WP_136905169.1">
    <property type="nucleotide sequence ID" value="NZ_SWJZ01000014.1"/>
</dbReference>
<sequence length="243" mass="25132">MRLLVINPNTTATMTEKIGAAARRVAAPGTEILAVNPGSGPASIEGYYDEAISLAGLLEVIGGRSDYDAVIIACFDDTGLDAARCLTDKPVIGIGEAAFHMAAMLSNSFSVVTTLGRSVPAISHNLARYGLATRCARVRASEIPVLDLEDPLSDACARIGHEVARAILEDRAEAIVLGCAGMTDLARALSQAHGLPVLDGVVCAVALAEGMVRLGLATSRLGGYAPPRFDKSAPVNVERGPAP</sequence>